<evidence type="ECO:0000313" key="2">
    <source>
        <dbReference type="Proteomes" id="UP000054032"/>
    </source>
</evidence>
<dbReference type="Proteomes" id="UP000054032">
    <property type="component" value="Unassembled WGS sequence"/>
</dbReference>
<dbReference type="GeneID" id="19122994"/>
<reference evidence="1 2" key="1">
    <citation type="journal article" date="2013" name="PLoS Genet.">
        <title>Comparative genome structure, secondary metabolite, and effector coding capacity across Cochliobolus pathogens.</title>
        <authorList>
            <person name="Condon B.J."/>
            <person name="Leng Y."/>
            <person name="Wu D."/>
            <person name="Bushley K.E."/>
            <person name="Ohm R.A."/>
            <person name="Otillar R."/>
            <person name="Martin J."/>
            <person name="Schackwitz W."/>
            <person name="Grimwood J."/>
            <person name="MohdZainudin N."/>
            <person name="Xue C."/>
            <person name="Wang R."/>
            <person name="Manning V.A."/>
            <person name="Dhillon B."/>
            <person name="Tu Z.J."/>
            <person name="Steffenson B.J."/>
            <person name="Salamov A."/>
            <person name="Sun H."/>
            <person name="Lowry S."/>
            <person name="LaButti K."/>
            <person name="Han J."/>
            <person name="Copeland A."/>
            <person name="Lindquist E."/>
            <person name="Barry K."/>
            <person name="Schmutz J."/>
            <person name="Baker S.E."/>
            <person name="Ciuffetti L.M."/>
            <person name="Grigoriev I.V."/>
            <person name="Zhong S."/>
            <person name="Turgeon B.G."/>
        </authorList>
    </citation>
    <scope>NUCLEOTIDE SEQUENCE [LARGE SCALE GENOMIC DNA]</scope>
    <source>
        <strain evidence="1 2">ATCC 44560</strain>
    </source>
</reference>
<dbReference type="OrthoDB" id="10444127at2759"/>
<dbReference type="HOGENOM" id="CLU_112533_0_0_1"/>
<dbReference type="KEGG" id="bor:COCMIDRAFT_36316"/>
<dbReference type="AlphaFoldDB" id="W6ZQN1"/>
<proteinExistence type="predicted"/>
<dbReference type="RefSeq" id="XP_007687471.1">
    <property type="nucleotide sequence ID" value="XM_007689281.1"/>
</dbReference>
<keyword evidence="2" id="KW-1185">Reference proteome</keyword>
<accession>W6ZQN1</accession>
<evidence type="ECO:0000313" key="1">
    <source>
        <dbReference type="EMBL" id="EUC46011.1"/>
    </source>
</evidence>
<organism evidence="1 2">
    <name type="scientific">Bipolaris oryzae ATCC 44560</name>
    <dbReference type="NCBI Taxonomy" id="930090"/>
    <lineage>
        <taxon>Eukaryota</taxon>
        <taxon>Fungi</taxon>
        <taxon>Dikarya</taxon>
        <taxon>Ascomycota</taxon>
        <taxon>Pezizomycotina</taxon>
        <taxon>Dothideomycetes</taxon>
        <taxon>Pleosporomycetidae</taxon>
        <taxon>Pleosporales</taxon>
        <taxon>Pleosporineae</taxon>
        <taxon>Pleosporaceae</taxon>
        <taxon>Bipolaris</taxon>
    </lineage>
</organism>
<gene>
    <name evidence="1" type="ORF">COCMIDRAFT_36316</name>
</gene>
<protein>
    <submittedName>
        <fullName evidence="1">Uncharacterized protein</fullName>
    </submittedName>
</protein>
<name>W6ZQN1_COCMI</name>
<sequence>MQHGMIRTSDQTTSRGTLLPIASGLYILGGVRRRAHWLVRGRPGNGSSRSHSGRLLPTCFPCHHTHPGHDCDASWKRLTRLRARLLAFLVRVVNVNLISCGRCSVATLFPAWHLLPYFNTCGTRCRGLSQATHQAVRQAGY</sequence>
<dbReference type="EMBL" id="KI963973">
    <property type="protein sequence ID" value="EUC46011.1"/>
    <property type="molecule type" value="Genomic_DNA"/>
</dbReference>